<protein>
    <submittedName>
        <fullName evidence="4">Ras-related protein Rab-38</fullName>
    </submittedName>
</protein>
<dbReference type="GO" id="GO:0045335">
    <property type="term" value="C:phagocytic vesicle"/>
    <property type="evidence" value="ECO:0007669"/>
    <property type="project" value="TreeGrafter"/>
</dbReference>
<dbReference type="NCBIfam" id="TIGR00231">
    <property type="entry name" value="small_GTP"/>
    <property type="match status" value="1"/>
</dbReference>
<dbReference type="GO" id="GO:0008333">
    <property type="term" value="P:endosome to lysosome transport"/>
    <property type="evidence" value="ECO:0007669"/>
    <property type="project" value="TreeGrafter"/>
</dbReference>
<dbReference type="Pfam" id="PF00071">
    <property type="entry name" value="Ras"/>
    <property type="match status" value="1"/>
</dbReference>
<evidence type="ECO:0000256" key="2">
    <source>
        <dbReference type="ARBA" id="ARBA00022741"/>
    </source>
</evidence>
<dbReference type="InParanoid" id="A0A2R5GHE7"/>
<dbReference type="GO" id="GO:0005764">
    <property type="term" value="C:lysosome"/>
    <property type="evidence" value="ECO:0007669"/>
    <property type="project" value="TreeGrafter"/>
</dbReference>
<dbReference type="PROSITE" id="PS51419">
    <property type="entry name" value="RAB"/>
    <property type="match status" value="1"/>
</dbReference>
<dbReference type="GO" id="GO:0005770">
    <property type="term" value="C:late endosome"/>
    <property type="evidence" value="ECO:0007669"/>
    <property type="project" value="TreeGrafter"/>
</dbReference>
<dbReference type="InterPro" id="IPR005225">
    <property type="entry name" value="Small_GTP-bd"/>
</dbReference>
<dbReference type="GO" id="GO:0005525">
    <property type="term" value="F:GTP binding"/>
    <property type="evidence" value="ECO:0007669"/>
    <property type="project" value="UniProtKB-KW"/>
</dbReference>
<evidence type="ECO:0000313" key="5">
    <source>
        <dbReference type="Proteomes" id="UP000241890"/>
    </source>
</evidence>
<comment type="similarity">
    <text evidence="1">Belongs to the small GTPase superfamily. Rab family.</text>
</comment>
<dbReference type="PROSITE" id="PS51421">
    <property type="entry name" value="RAS"/>
    <property type="match status" value="1"/>
</dbReference>
<keyword evidence="5" id="KW-1185">Reference proteome</keyword>
<name>A0A2R5GHE7_9STRA</name>
<dbReference type="EMBL" id="BEYU01000038">
    <property type="protein sequence ID" value="GBG28053.1"/>
    <property type="molecule type" value="Genomic_DNA"/>
</dbReference>
<reference evidence="4 5" key="1">
    <citation type="submission" date="2017-12" db="EMBL/GenBank/DDBJ databases">
        <title>Sequencing, de novo assembly and annotation of complete genome of a new Thraustochytrid species, strain FCC1311.</title>
        <authorList>
            <person name="Sedici K."/>
            <person name="Godart F."/>
            <person name="Aiese Cigliano R."/>
            <person name="Sanseverino W."/>
            <person name="Barakat M."/>
            <person name="Ortet P."/>
            <person name="Marechal E."/>
            <person name="Cagnac O."/>
            <person name="Amato A."/>
        </authorList>
    </citation>
    <scope>NUCLEOTIDE SEQUENCE [LARGE SCALE GENOMIC DNA]</scope>
</reference>
<dbReference type="Proteomes" id="UP000241890">
    <property type="component" value="Unassembled WGS sequence"/>
</dbReference>
<accession>A0A2R5GHE7</accession>
<dbReference type="SMART" id="SM00176">
    <property type="entry name" value="RAN"/>
    <property type="match status" value="1"/>
</dbReference>
<dbReference type="SMART" id="SM00175">
    <property type="entry name" value="RAB"/>
    <property type="match status" value="1"/>
</dbReference>
<dbReference type="FunFam" id="3.40.50.300:FF:001447">
    <property type="entry name" value="Ras-related protein Rab-1B"/>
    <property type="match status" value="1"/>
</dbReference>
<evidence type="ECO:0000256" key="1">
    <source>
        <dbReference type="ARBA" id="ARBA00006270"/>
    </source>
</evidence>
<dbReference type="GO" id="GO:0090385">
    <property type="term" value="P:phagosome-lysosome fusion"/>
    <property type="evidence" value="ECO:0007669"/>
    <property type="project" value="TreeGrafter"/>
</dbReference>
<dbReference type="PRINTS" id="PR00449">
    <property type="entry name" value="RASTRNSFRMNG"/>
</dbReference>
<sequence length="204" mass="22776">MERERVVKVVVVGEPATGKTSLIKRFCHDLFSAQHRATVGCDFALKQLSVELWDVAGQDRFGSLQRVYFRDALGAILVYDASRPDTLDALETWKNEVDDRARLPNGKPVPTILLGNKCDLGGQSLFDKEALDDFCAKKGFLQWFPTSAKTNENVSASIHYLVRHICSRPDILEAMDSRDEHEIELTAETHSGGWHDDNPGSCPC</sequence>
<keyword evidence="3" id="KW-0342">GTP-binding</keyword>
<dbReference type="InterPro" id="IPR001806">
    <property type="entry name" value="Small_GTPase"/>
</dbReference>
<keyword evidence="2" id="KW-0547">Nucleotide-binding</keyword>
<dbReference type="SMART" id="SM00174">
    <property type="entry name" value="RHO"/>
    <property type="match status" value="1"/>
</dbReference>
<proteinExistence type="inferred from homology"/>
<evidence type="ECO:0000313" key="4">
    <source>
        <dbReference type="EMBL" id="GBG28053.1"/>
    </source>
</evidence>
<organism evidence="4 5">
    <name type="scientific">Hondaea fermentalgiana</name>
    <dbReference type="NCBI Taxonomy" id="2315210"/>
    <lineage>
        <taxon>Eukaryota</taxon>
        <taxon>Sar</taxon>
        <taxon>Stramenopiles</taxon>
        <taxon>Bigyra</taxon>
        <taxon>Labyrinthulomycetes</taxon>
        <taxon>Thraustochytrida</taxon>
        <taxon>Thraustochytriidae</taxon>
        <taxon>Hondaea</taxon>
    </lineage>
</organism>
<dbReference type="Gene3D" id="3.40.50.300">
    <property type="entry name" value="P-loop containing nucleotide triphosphate hydrolases"/>
    <property type="match status" value="1"/>
</dbReference>
<dbReference type="InterPro" id="IPR027417">
    <property type="entry name" value="P-loop_NTPase"/>
</dbReference>
<evidence type="ECO:0000256" key="3">
    <source>
        <dbReference type="ARBA" id="ARBA00023134"/>
    </source>
</evidence>
<dbReference type="OrthoDB" id="245989at2759"/>
<dbReference type="AlphaFoldDB" id="A0A2R5GHE7"/>
<dbReference type="SMART" id="SM00173">
    <property type="entry name" value="RAS"/>
    <property type="match status" value="1"/>
</dbReference>
<dbReference type="PANTHER" id="PTHR47981:SF39">
    <property type="entry name" value="RAS-RELATED PROTEIN RAB"/>
    <property type="match status" value="1"/>
</dbReference>
<dbReference type="PANTHER" id="PTHR47981">
    <property type="entry name" value="RAB FAMILY"/>
    <property type="match status" value="1"/>
</dbReference>
<comment type="caution">
    <text evidence="4">The sequence shown here is derived from an EMBL/GenBank/DDBJ whole genome shotgun (WGS) entry which is preliminary data.</text>
</comment>
<gene>
    <name evidence="4" type="ORF">FCC1311_042762</name>
</gene>
<dbReference type="SUPFAM" id="SSF52540">
    <property type="entry name" value="P-loop containing nucleoside triphosphate hydrolases"/>
    <property type="match status" value="1"/>
</dbReference>
<dbReference type="GO" id="GO:0003924">
    <property type="term" value="F:GTPase activity"/>
    <property type="evidence" value="ECO:0007669"/>
    <property type="project" value="InterPro"/>
</dbReference>